<name>A0A4C1X057_EUMVA</name>
<evidence type="ECO:0000313" key="3">
    <source>
        <dbReference type="Proteomes" id="UP000299102"/>
    </source>
</evidence>
<organism evidence="2 3">
    <name type="scientific">Eumeta variegata</name>
    <name type="common">Bagworm moth</name>
    <name type="synonym">Eumeta japonica</name>
    <dbReference type="NCBI Taxonomy" id="151549"/>
    <lineage>
        <taxon>Eukaryota</taxon>
        <taxon>Metazoa</taxon>
        <taxon>Ecdysozoa</taxon>
        <taxon>Arthropoda</taxon>
        <taxon>Hexapoda</taxon>
        <taxon>Insecta</taxon>
        <taxon>Pterygota</taxon>
        <taxon>Neoptera</taxon>
        <taxon>Endopterygota</taxon>
        <taxon>Lepidoptera</taxon>
        <taxon>Glossata</taxon>
        <taxon>Ditrysia</taxon>
        <taxon>Tineoidea</taxon>
        <taxon>Psychidae</taxon>
        <taxon>Oiketicinae</taxon>
        <taxon>Eumeta</taxon>
    </lineage>
</organism>
<dbReference type="Proteomes" id="UP000299102">
    <property type="component" value="Unassembled WGS sequence"/>
</dbReference>
<proteinExistence type="predicted"/>
<keyword evidence="3" id="KW-1185">Reference proteome</keyword>
<accession>A0A4C1X057</accession>
<evidence type="ECO:0000313" key="2">
    <source>
        <dbReference type="EMBL" id="GBP55717.1"/>
    </source>
</evidence>
<gene>
    <name evidence="2" type="ORF">EVAR_32969_1</name>
</gene>
<protein>
    <submittedName>
        <fullName evidence="2">Uncharacterized protein</fullName>
    </submittedName>
</protein>
<feature type="compositionally biased region" description="Polar residues" evidence="1">
    <location>
        <begin position="21"/>
        <end position="32"/>
    </location>
</feature>
<comment type="caution">
    <text evidence="2">The sequence shown here is derived from an EMBL/GenBank/DDBJ whole genome shotgun (WGS) entry which is preliminary data.</text>
</comment>
<dbReference type="AlphaFoldDB" id="A0A4C1X057"/>
<sequence length="92" mass="10410">MVAERSYALPSHEVMPHARDNSPSARPMQSRSCNVNASRETAKLTLQLLAHNKYRISVASPVMHRDSEKKIAALTKDGNTIYDIRVHTFFDE</sequence>
<evidence type="ECO:0000256" key="1">
    <source>
        <dbReference type="SAM" id="MobiDB-lite"/>
    </source>
</evidence>
<dbReference type="EMBL" id="BGZK01000676">
    <property type="protein sequence ID" value="GBP55717.1"/>
    <property type="molecule type" value="Genomic_DNA"/>
</dbReference>
<reference evidence="2 3" key="1">
    <citation type="journal article" date="2019" name="Commun. Biol.">
        <title>The bagworm genome reveals a unique fibroin gene that provides high tensile strength.</title>
        <authorList>
            <person name="Kono N."/>
            <person name="Nakamura H."/>
            <person name="Ohtoshi R."/>
            <person name="Tomita M."/>
            <person name="Numata K."/>
            <person name="Arakawa K."/>
        </authorList>
    </citation>
    <scope>NUCLEOTIDE SEQUENCE [LARGE SCALE GENOMIC DNA]</scope>
</reference>
<feature type="region of interest" description="Disordered" evidence="1">
    <location>
        <begin position="1"/>
        <end position="32"/>
    </location>
</feature>